<dbReference type="EMBL" id="LMTZ01000055">
    <property type="protein sequence ID" value="KST68611.1"/>
    <property type="molecule type" value="Genomic_DNA"/>
</dbReference>
<evidence type="ECO:0000313" key="4">
    <source>
        <dbReference type="EMBL" id="KST68611.1"/>
    </source>
</evidence>
<dbReference type="Proteomes" id="UP000053372">
    <property type="component" value="Unassembled WGS sequence"/>
</dbReference>
<evidence type="ECO:0000256" key="1">
    <source>
        <dbReference type="SAM" id="MobiDB-lite"/>
    </source>
</evidence>
<comment type="caution">
    <text evidence="4">The sequence shown here is derived from an EMBL/GenBank/DDBJ whole genome shotgun (WGS) entry which is preliminary data.</text>
</comment>
<reference evidence="4 5" key="1">
    <citation type="journal article" date="2015" name="Genome Announc.">
        <title>Draft Genome of the Euendolithic (true boring) Cyanobacterium Mastigocoleus testarum strain BC008.</title>
        <authorList>
            <person name="Guida B.S."/>
            <person name="Garcia-Pichel F."/>
        </authorList>
    </citation>
    <scope>NUCLEOTIDE SEQUENCE [LARGE SCALE GENOMIC DNA]</scope>
    <source>
        <strain evidence="4 5">BC008</strain>
    </source>
</reference>
<dbReference type="RefSeq" id="WP_027844092.1">
    <property type="nucleotide sequence ID" value="NZ_LMTZ01000055.1"/>
</dbReference>
<feature type="compositionally biased region" description="Low complexity" evidence="1">
    <location>
        <begin position="32"/>
        <end position="48"/>
    </location>
</feature>
<evidence type="ECO:0000313" key="5">
    <source>
        <dbReference type="Proteomes" id="UP000053372"/>
    </source>
</evidence>
<name>A0A0V7ZVH4_9CYAN</name>
<feature type="region of interest" description="Disordered" evidence="1">
    <location>
        <begin position="29"/>
        <end position="69"/>
    </location>
</feature>
<feature type="compositionally biased region" description="Polar residues" evidence="1">
    <location>
        <begin position="51"/>
        <end position="64"/>
    </location>
</feature>
<gene>
    <name evidence="4" type="ORF">BC008_33725</name>
</gene>
<keyword evidence="2" id="KW-0732">Signal</keyword>
<dbReference type="Pfam" id="PF10517">
    <property type="entry name" value="DM13"/>
    <property type="match status" value="1"/>
</dbReference>
<dbReference type="InterPro" id="IPR019545">
    <property type="entry name" value="DM13_domain"/>
</dbReference>
<dbReference type="AlphaFoldDB" id="A0A0V7ZVH4"/>
<protein>
    <recommendedName>
        <fullName evidence="3">DM13 domain-containing protein</fullName>
    </recommendedName>
</protein>
<keyword evidence="5" id="KW-1185">Reference proteome</keyword>
<evidence type="ECO:0000259" key="3">
    <source>
        <dbReference type="PROSITE" id="PS51549"/>
    </source>
</evidence>
<dbReference type="OrthoDB" id="463944at2"/>
<accession>A0A0V7ZVH4</accession>
<feature type="domain" description="DM13" evidence="3">
    <location>
        <begin position="63"/>
        <end position="174"/>
    </location>
</feature>
<feature type="signal peptide" evidence="2">
    <location>
        <begin position="1"/>
        <end position="26"/>
    </location>
</feature>
<proteinExistence type="predicted"/>
<feature type="chain" id="PRO_5006890190" description="DM13 domain-containing protein" evidence="2">
    <location>
        <begin position="27"/>
        <end position="174"/>
    </location>
</feature>
<sequence length="174" mass="18672">MKRNFFVFAGLIMATVAIIGCTQQQAVTQTTSPSDESTVTASSSSADSLTKETTQTSKALSSGTFVDGEHPTSGTVRIVKKDGKHILELDSAFKTSTTGPDLVVILHRLPDVIGSTKPPAYPINEGDYVILAPLQKYSGAQSYEIPKNINLKEFQSAAIWCRKFNATFGAAKLL</sequence>
<evidence type="ECO:0000256" key="2">
    <source>
        <dbReference type="SAM" id="SignalP"/>
    </source>
</evidence>
<organism evidence="4 5">
    <name type="scientific">Mastigocoleus testarum BC008</name>
    <dbReference type="NCBI Taxonomy" id="371196"/>
    <lineage>
        <taxon>Bacteria</taxon>
        <taxon>Bacillati</taxon>
        <taxon>Cyanobacteriota</taxon>
        <taxon>Cyanophyceae</taxon>
        <taxon>Nostocales</taxon>
        <taxon>Hapalosiphonaceae</taxon>
        <taxon>Mastigocoleus</taxon>
    </lineage>
</organism>
<dbReference type="PROSITE" id="PS51257">
    <property type="entry name" value="PROKAR_LIPOPROTEIN"/>
    <property type="match status" value="1"/>
</dbReference>
<dbReference type="PROSITE" id="PS51549">
    <property type="entry name" value="DM13"/>
    <property type="match status" value="1"/>
</dbReference>